<proteinExistence type="predicted"/>
<dbReference type="Proteomes" id="UP000674143">
    <property type="component" value="Unassembled WGS sequence"/>
</dbReference>
<keyword evidence="3" id="KW-1185">Reference proteome</keyword>
<name>A0A836GGX1_9TRYP</name>
<organism evidence="2 3">
    <name type="scientific">Leishmania orientalis</name>
    <dbReference type="NCBI Taxonomy" id="2249476"/>
    <lineage>
        <taxon>Eukaryota</taxon>
        <taxon>Discoba</taxon>
        <taxon>Euglenozoa</taxon>
        <taxon>Kinetoplastea</taxon>
        <taxon>Metakinetoplastina</taxon>
        <taxon>Trypanosomatida</taxon>
        <taxon>Trypanosomatidae</taxon>
        <taxon>Leishmaniinae</taxon>
        <taxon>Leishmania</taxon>
    </lineage>
</organism>
<accession>A0A836GGX1</accession>
<dbReference type="KEGG" id="loi:92359929"/>
<comment type="caution">
    <text evidence="2">The sequence shown here is derived from an EMBL/GenBank/DDBJ whole genome shotgun (WGS) entry which is preliminary data.</text>
</comment>
<evidence type="ECO:0008006" key="4">
    <source>
        <dbReference type="Google" id="ProtNLM"/>
    </source>
</evidence>
<feature type="transmembrane region" description="Helical" evidence="1">
    <location>
        <begin position="253"/>
        <end position="274"/>
    </location>
</feature>
<evidence type="ECO:0000313" key="3">
    <source>
        <dbReference type="Proteomes" id="UP000674143"/>
    </source>
</evidence>
<gene>
    <name evidence="2" type="ORF">LSCM4_04003</name>
</gene>
<dbReference type="SUPFAM" id="SSF82866">
    <property type="entry name" value="Multidrug efflux transporter AcrB transmembrane domain"/>
    <property type="match status" value="1"/>
</dbReference>
<keyword evidence="1" id="KW-1133">Transmembrane helix</keyword>
<dbReference type="RefSeq" id="XP_067061932.1">
    <property type="nucleotide sequence ID" value="XM_067205995.1"/>
</dbReference>
<keyword evidence="1" id="KW-0472">Membrane</keyword>
<dbReference type="Gene3D" id="1.20.1640.10">
    <property type="entry name" value="Multidrug efflux transporter AcrB transmembrane domain"/>
    <property type="match status" value="1"/>
</dbReference>
<feature type="transmembrane region" description="Helical" evidence="1">
    <location>
        <begin position="112"/>
        <end position="132"/>
    </location>
</feature>
<dbReference type="SMR" id="A0A836GGX1"/>
<feature type="transmembrane region" description="Helical" evidence="1">
    <location>
        <begin position="138"/>
        <end position="158"/>
    </location>
</feature>
<evidence type="ECO:0000256" key="1">
    <source>
        <dbReference type="SAM" id="Phobius"/>
    </source>
</evidence>
<dbReference type="EMBL" id="JAFHLR010000028">
    <property type="protein sequence ID" value="KAG5474826.1"/>
    <property type="molecule type" value="Genomic_DNA"/>
</dbReference>
<feature type="transmembrane region" description="Helical" evidence="1">
    <location>
        <begin position="280"/>
        <end position="302"/>
    </location>
</feature>
<dbReference type="AlphaFoldDB" id="A0A836GGX1"/>
<protein>
    <recommendedName>
        <fullName evidence="4">SSD domain-containing protein</fullName>
    </recommendedName>
</protein>
<reference evidence="3" key="1">
    <citation type="journal article" date="2021" name="Microbiol. Resour. Announc.">
        <title>LGAAP: Leishmaniinae Genome Assembly and Annotation Pipeline.</title>
        <authorList>
            <person name="Almutairi H."/>
            <person name="Urbaniak M.D."/>
            <person name="Bates M.D."/>
            <person name="Jariyapan N."/>
            <person name="Kwakye-Nuako G."/>
            <person name="Thomaz-Soccol V."/>
            <person name="Al-Salem W.S."/>
            <person name="Dillon R.J."/>
            <person name="Bates P.A."/>
            <person name="Gatherer D."/>
        </authorList>
    </citation>
    <scope>NUCLEOTIDE SEQUENCE [LARGE SCALE GENOMIC DNA]</scope>
</reference>
<reference evidence="3" key="2">
    <citation type="journal article" date="2021" name="Sci. Data">
        <title>Chromosome-scale genome sequencing, assembly and annotation of six genomes from subfamily Leishmaniinae.</title>
        <authorList>
            <person name="Almutairi H."/>
            <person name="Urbaniak M.D."/>
            <person name="Bates M.D."/>
            <person name="Jariyapan N."/>
            <person name="Kwakye-Nuako G."/>
            <person name="Thomaz Soccol V."/>
            <person name="Al-Salem W.S."/>
            <person name="Dillon R.J."/>
            <person name="Bates P.A."/>
            <person name="Gatherer D."/>
        </authorList>
    </citation>
    <scope>NUCLEOTIDE SEQUENCE [LARGE SCALE GENOMIC DNA]</scope>
</reference>
<evidence type="ECO:0000313" key="2">
    <source>
        <dbReference type="EMBL" id="KAG5474826.1"/>
    </source>
</evidence>
<feature type="transmembrane region" description="Helical" evidence="1">
    <location>
        <begin position="218"/>
        <end position="241"/>
    </location>
</feature>
<sequence length="312" mass="33613">MVLEDYLGDSRSELGSLDDFYRNAKENGRLSEVVFMLNYKDPLVLQQIIYRVESTLTNSHSSPSQVVEVYNSISRTLSATIQPLAQAHGITVYYTSTLFHPAVARLGSLQSLWFAVGIGLAVTLVFFLVYYVGLTTAVAATMVAAIVCFGSLTVCTIFDGEVDAVLQVCSSCTVPISVQYVVHFCSGYFDYLQTTTSNLFAREVTRRGAVRGALLRSAPAVCTSAVCVIVVSIMFAVSSLVPLRRAGQVCITLHLLVLFAGVLFTGAVAALGPMTAYQHWTISTAICMVCAVLIMCCVNGVLGPHGSMILTR</sequence>
<dbReference type="GeneID" id="92359929"/>
<keyword evidence="1" id="KW-0812">Transmembrane</keyword>